<dbReference type="GO" id="GO:0016756">
    <property type="term" value="F:glutathione gamma-glutamylcysteinyltransferase activity"/>
    <property type="evidence" value="ECO:0007669"/>
    <property type="project" value="UniProtKB-EC"/>
</dbReference>
<proteinExistence type="predicted"/>
<dbReference type="PANTHER" id="PTHR33447">
    <property type="entry name" value="GLUTATHIONE GAMMA-GLUTAMYLCYSTEINYLTRANSFERASE"/>
    <property type="match status" value="1"/>
</dbReference>
<organism evidence="6 7">
    <name type="scientific">Actinia tenebrosa</name>
    <name type="common">Australian red waratah sea anemone</name>
    <dbReference type="NCBI Taxonomy" id="6105"/>
    <lineage>
        <taxon>Eukaryota</taxon>
        <taxon>Metazoa</taxon>
        <taxon>Cnidaria</taxon>
        <taxon>Anthozoa</taxon>
        <taxon>Hexacorallia</taxon>
        <taxon>Actiniaria</taxon>
        <taxon>Actiniidae</taxon>
        <taxon>Actinia</taxon>
    </lineage>
</organism>
<dbReference type="Pfam" id="PF05023">
    <property type="entry name" value="Phytochelatin"/>
    <property type="match status" value="1"/>
</dbReference>
<evidence type="ECO:0000259" key="5">
    <source>
        <dbReference type="PROSITE" id="PS51443"/>
    </source>
</evidence>
<keyword evidence="4" id="KW-0479">Metal-binding</keyword>
<dbReference type="Gene3D" id="3.90.70.30">
    <property type="entry name" value="Phytochelatin synthase, N-terminal domain"/>
    <property type="match status" value="1"/>
</dbReference>
<dbReference type="InterPro" id="IPR038765">
    <property type="entry name" value="Papain-like_cys_pep_sf"/>
</dbReference>
<keyword evidence="3" id="KW-0808">Transferase</keyword>
<evidence type="ECO:0000256" key="4">
    <source>
        <dbReference type="ARBA" id="ARBA00022723"/>
    </source>
</evidence>
<evidence type="ECO:0000256" key="3">
    <source>
        <dbReference type="ARBA" id="ARBA00022679"/>
    </source>
</evidence>
<name>A0A6P8IG15_ACTTE</name>
<dbReference type="InParanoid" id="A0A6P8IG15"/>
<dbReference type="GO" id="GO:0046872">
    <property type="term" value="F:metal ion binding"/>
    <property type="evidence" value="ECO:0007669"/>
    <property type="project" value="UniProtKB-KW"/>
</dbReference>
<dbReference type="InterPro" id="IPR007719">
    <property type="entry name" value="PCS_N"/>
</dbReference>
<dbReference type="RefSeq" id="XP_031565695.1">
    <property type="nucleotide sequence ID" value="XM_031709835.1"/>
</dbReference>
<dbReference type="FunFam" id="3.90.70.30:FF:000001">
    <property type="entry name" value="Glutathione gamma-glutamylcysteinyltransferase 1"/>
    <property type="match status" value="1"/>
</dbReference>
<accession>A0A6P8IG15</accession>
<dbReference type="PANTHER" id="PTHR33447:SF24">
    <property type="entry name" value="GLUTATHIONE GAMMA-GLUTAMYLCYSTEINYLTRANSFERASE"/>
    <property type="match status" value="1"/>
</dbReference>
<evidence type="ECO:0000313" key="7">
    <source>
        <dbReference type="RefSeq" id="XP_031565695.1"/>
    </source>
</evidence>
<dbReference type="PROSITE" id="PS51443">
    <property type="entry name" value="PCS"/>
    <property type="match status" value="1"/>
</dbReference>
<dbReference type="EC" id="2.3.2.15" evidence="1"/>
<dbReference type="GO" id="GO:0010038">
    <property type="term" value="P:response to metal ion"/>
    <property type="evidence" value="ECO:0007669"/>
    <property type="project" value="InterPro"/>
</dbReference>
<dbReference type="SUPFAM" id="SSF54001">
    <property type="entry name" value="Cysteine proteinases"/>
    <property type="match status" value="1"/>
</dbReference>
<reference evidence="7" key="1">
    <citation type="submission" date="2025-08" db="UniProtKB">
        <authorList>
            <consortium name="RefSeq"/>
        </authorList>
    </citation>
    <scope>IDENTIFICATION</scope>
    <source>
        <tissue evidence="7">Tentacle</tissue>
    </source>
</reference>
<dbReference type="AlphaFoldDB" id="A0A6P8IG15"/>
<evidence type="ECO:0000256" key="2">
    <source>
        <dbReference type="ARBA" id="ARBA00022539"/>
    </source>
</evidence>
<sequence length="292" mass="33961">MLSKVLSFKAQLFKRYPQTQEISIMYSNEPSFHGFKLPEDLLDYRSHESKKRLIRCMSEGTAMPFLALSSCYKPQSHPAYCGFSTLVMVLNALRVDPKRLWKTPWRWFTEELLEKSVELTELELIRKTGITMEQFQNVSERNGATCKLVRPSGDSEEGYEEFLSDLYHVCAGRKSRWQDHGLIRSDDNSRNMNLALSEEYPNKLMAVSFYREALEQHGNGHYSPVAAFDLKTNSVLVLDTARFKYPPYWVPTRDLYRSMVPIDTATEKSRGYFLMKRNDVGKIQDLSLYLED</sequence>
<dbReference type="InterPro" id="IPR038156">
    <property type="entry name" value="PCS_N_sf"/>
</dbReference>
<dbReference type="GO" id="GO:0046938">
    <property type="term" value="P:phytochelatin biosynthetic process"/>
    <property type="evidence" value="ECO:0007669"/>
    <property type="project" value="InterPro"/>
</dbReference>
<keyword evidence="2" id="KW-0104">Cadmium</keyword>
<dbReference type="InterPro" id="IPR040409">
    <property type="entry name" value="PCS-like"/>
</dbReference>
<gene>
    <name evidence="7" type="primary">LOC116300871</name>
</gene>
<dbReference type="Proteomes" id="UP000515163">
    <property type="component" value="Unplaced"/>
</dbReference>
<evidence type="ECO:0000313" key="6">
    <source>
        <dbReference type="Proteomes" id="UP000515163"/>
    </source>
</evidence>
<evidence type="ECO:0000256" key="1">
    <source>
        <dbReference type="ARBA" id="ARBA00012468"/>
    </source>
</evidence>
<dbReference type="KEGG" id="aten:116300871"/>
<dbReference type="GeneID" id="116300871"/>
<dbReference type="OrthoDB" id="448954at2759"/>
<protein>
    <recommendedName>
        <fullName evidence="1">glutathione gamma-glutamylcysteinyltransferase</fullName>
        <ecNumber evidence="1">2.3.2.15</ecNumber>
    </recommendedName>
</protein>
<keyword evidence="6" id="KW-1185">Reference proteome</keyword>
<feature type="domain" description="Peptidase C83" evidence="5">
    <location>
        <begin position="27"/>
        <end position="280"/>
    </location>
</feature>